<comment type="caution">
    <text evidence="10">The sequence shown here is derived from an EMBL/GenBank/DDBJ whole genome shotgun (WGS) entry which is preliminary data.</text>
</comment>
<keyword evidence="5" id="KW-0547">Nucleotide-binding</keyword>
<dbReference type="InterPro" id="IPR003593">
    <property type="entry name" value="AAA+_ATPase"/>
</dbReference>
<comment type="similarity">
    <text evidence="2">Belongs to the ABC transporter superfamily.</text>
</comment>
<dbReference type="SUPFAM" id="SSF52540">
    <property type="entry name" value="P-loop containing nucleoside triphosphate hydrolases"/>
    <property type="match status" value="1"/>
</dbReference>
<evidence type="ECO:0000256" key="6">
    <source>
        <dbReference type="ARBA" id="ARBA00022840"/>
    </source>
</evidence>
<evidence type="ECO:0000256" key="2">
    <source>
        <dbReference type="ARBA" id="ARBA00005417"/>
    </source>
</evidence>
<dbReference type="Gene3D" id="3.40.50.300">
    <property type="entry name" value="P-loop containing nucleotide triphosphate hydrolases"/>
    <property type="match status" value="1"/>
</dbReference>
<feature type="domain" description="ABC transporter" evidence="9">
    <location>
        <begin position="18"/>
        <end position="274"/>
    </location>
</feature>
<name>A0A7V8FS02_9BURK</name>
<keyword evidence="6 10" id="KW-0067">ATP-binding</keyword>
<dbReference type="FunFam" id="3.40.50.300:FF:000016">
    <property type="entry name" value="Oligopeptide ABC transporter ATP-binding component"/>
    <property type="match status" value="1"/>
</dbReference>
<dbReference type="Proteomes" id="UP000461670">
    <property type="component" value="Unassembled WGS sequence"/>
</dbReference>
<evidence type="ECO:0000256" key="7">
    <source>
        <dbReference type="ARBA" id="ARBA00023136"/>
    </source>
</evidence>
<dbReference type="GO" id="GO:0055085">
    <property type="term" value="P:transmembrane transport"/>
    <property type="evidence" value="ECO:0007669"/>
    <property type="project" value="UniProtKB-ARBA"/>
</dbReference>
<comment type="subcellular location">
    <subcellularLocation>
        <location evidence="1">Cell inner membrane</location>
        <topology evidence="1">Peripheral membrane protein</topology>
    </subcellularLocation>
</comment>
<evidence type="ECO:0000256" key="8">
    <source>
        <dbReference type="SAM" id="MobiDB-lite"/>
    </source>
</evidence>
<reference evidence="11" key="1">
    <citation type="journal article" date="2020" name="MBio">
        <title>Horizontal gene transfer to a defensive symbiont with a reduced genome amongst a multipartite beetle microbiome.</title>
        <authorList>
            <person name="Waterworth S.C."/>
            <person name="Florez L.V."/>
            <person name="Rees E.R."/>
            <person name="Hertweck C."/>
            <person name="Kaltenpoth M."/>
            <person name="Kwan J.C."/>
        </authorList>
    </citation>
    <scope>NUCLEOTIDE SEQUENCE [LARGE SCALE GENOMIC DNA]</scope>
</reference>
<dbReference type="GO" id="GO:0005886">
    <property type="term" value="C:plasma membrane"/>
    <property type="evidence" value="ECO:0007669"/>
    <property type="project" value="UniProtKB-SubCell"/>
</dbReference>
<evidence type="ECO:0000256" key="1">
    <source>
        <dbReference type="ARBA" id="ARBA00004417"/>
    </source>
</evidence>
<dbReference type="Pfam" id="PF00005">
    <property type="entry name" value="ABC_tran"/>
    <property type="match status" value="1"/>
</dbReference>
<keyword evidence="4" id="KW-1003">Cell membrane</keyword>
<evidence type="ECO:0000256" key="4">
    <source>
        <dbReference type="ARBA" id="ARBA00022475"/>
    </source>
</evidence>
<dbReference type="InterPro" id="IPR027417">
    <property type="entry name" value="P-loop_NTPase"/>
</dbReference>
<evidence type="ECO:0000256" key="3">
    <source>
        <dbReference type="ARBA" id="ARBA00022448"/>
    </source>
</evidence>
<dbReference type="InterPro" id="IPR003439">
    <property type="entry name" value="ABC_transporter-like_ATP-bd"/>
</dbReference>
<keyword evidence="7" id="KW-0472">Membrane</keyword>
<dbReference type="CDD" id="cd03257">
    <property type="entry name" value="ABC_NikE_OppD_transporters"/>
    <property type="match status" value="1"/>
</dbReference>
<dbReference type="PANTHER" id="PTHR43297">
    <property type="entry name" value="OLIGOPEPTIDE TRANSPORT ATP-BINDING PROTEIN APPD"/>
    <property type="match status" value="1"/>
</dbReference>
<protein>
    <submittedName>
        <fullName evidence="10">Oligopeptide transport ATP-binding protein OppD</fullName>
    </submittedName>
</protein>
<evidence type="ECO:0000313" key="11">
    <source>
        <dbReference type="Proteomes" id="UP000461670"/>
    </source>
</evidence>
<organism evidence="10 11">
    <name type="scientific">Paracidovorax wautersii</name>
    <dbReference type="NCBI Taxonomy" id="1177982"/>
    <lineage>
        <taxon>Bacteria</taxon>
        <taxon>Pseudomonadati</taxon>
        <taxon>Pseudomonadota</taxon>
        <taxon>Betaproteobacteria</taxon>
        <taxon>Burkholderiales</taxon>
        <taxon>Comamonadaceae</taxon>
        <taxon>Paracidovorax</taxon>
    </lineage>
</organism>
<gene>
    <name evidence="10" type="primary">oppD_3</name>
    <name evidence="10" type="ORF">GAK30_00369</name>
</gene>
<evidence type="ECO:0000313" key="10">
    <source>
        <dbReference type="EMBL" id="KAF1023706.1"/>
    </source>
</evidence>
<dbReference type="GO" id="GO:0005524">
    <property type="term" value="F:ATP binding"/>
    <property type="evidence" value="ECO:0007669"/>
    <property type="project" value="UniProtKB-KW"/>
</dbReference>
<dbReference type="PANTHER" id="PTHR43297:SF2">
    <property type="entry name" value="DIPEPTIDE TRANSPORT ATP-BINDING PROTEIN DPPD"/>
    <property type="match status" value="1"/>
</dbReference>
<sequence length="307" mass="33118">MTITPSAAAPGGDAGPLLQVDDLHITFAGEDGPVPAVRGVSFALGREKLAIVGESGSGKSTVGRAILRLHPRTARVTAARCHLHGAHGPQGGLDLLAASEREMQAVRGQRIAMILQDPKYSLNPVMRVGPQIAEAYLAHHRVGAAQAREKALAMLETVCIRDPRRVYDLYPHEVSGGMGQRIMIAMMMITRPELIIADEPTSALDVSVRRQVLSTLDDLVSEHGMGLIFISHDLNLVRSFCDRVLVMYAGRVVESIAAADLDQARHPYTRGLLAALPRLDQPRPRLPTLQRDPAWAQAPAMTEGVPA</sequence>
<dbReference type="AlphaFoldDB" id="A0A7V8FS02"/>
<accession>A0A7V8FS02</accession>
<feature type="region of interest" description="Disordered" evidence="8">
    <location>
        <begin position="283"/>
        <end position="307"/>
    </location>
</feature>
<dbReference type="SMART" id="SM00382">
    <property type="entry name" value="AAA"/>
    <property type="match status" value="1"/>
</dbReference>
<evidence type="ECO:0000259" key="9">
    <source>
        <dbReference type="PROSITE" id="PS50893"/>
    </source>
</evidence>
<proteinExistence type="inferred from homology"/>
<dbReference type="EMBL" id="WNDQ01000003">
    <property type="protein sequence ID" value="KAF1023706.1"/>
    <property type="molecule type" value="Genomic_DNA"/>
</dbReference>
<evidence type="ECO:0000256" key="5">
    <source>
        <dbReference type="ARBA" id="ARBA00022741"/>
    </source>
</evidence>
<dbReference type="PROSITE" id="PS50893">
    <property type="entry name" value="ABC_TRANSPORTER_2"/>
    <property type="match status" value="1"/>
</dbReference>
<dbReference type="InterPro" id="IPR050388">
    <property type="entry name" value="ABC_Ni/Peptide_Import"/>
</dbReference>
<dbReference type="GO" id="GO:0016887">
    <property type="term" value="F:ATP hydrolysis activity"/>
    <property type="evidence" value="ECO:0007669"/>
    <property type="project" value="InterPro"/>
</dbReference>
<keyword evidence="3" id="KW-0813">Transport</keyword>